<sequence length="309" mass="32620">MMPTQQPSYMLYLLLFSVSILPIAAQINNATCYYANGSVATSTTPCKASGTSACCDIIDLCLTNGYCLHSMVLARHACTDQSFTDPNCPQSCGKDSMPGQGKNLYQCSLTEWACTTTESANAKFQLPPGQIILRENQMPLGVSSSYYTIAADAATPAPTTAAATKAAATKAAATKAAATKAAATRATAAAATTSTASACPSKKGEMPGIGAGVGTPLAIAALVFAALWVSERRRSKSASTWREQNAYNHVLGQKVEPDNGFAYGQAMPMQHGVKPTEESWRLEAHGEDFRPEVDGQMNRFELAQSPVPR</sequence>
<name>A0AA43QYX6_9LECA</name>
<feature type="chain" id="PRO_5041213416" evidence="2">
    <location>
        <begin position="26"/>
        <end position="309"/>
    </location>
</feature>
<dbReference type="Proteomes" id="UP001161017">
    <property type="component" value="Unassembled WGS sequence"/>
</dbReference>
<reference evidence="3" key="1">
    <citation type="journal article" date="2023" name="Genome Biol. Evol.">
        <title>First Whole Genome Sequence and Flow Cytometry Genome Size Data for the Lichen-Forming Fungus Ramalina farinacea (Ascomycota).</title>
        <authorList>
            <person name="Llewellyn T."/>
            <person name="Mian S."/>
            <person name="Hill R."/>
            <person name="Leitch I.J."/>
            <person name="Gaya E."/>
        </authorList>
    </citation>
    <scope>NUCLEOTIDE SEQUENCE</scope>
    <source>
        <strain evidence="3">LIQ254RAFAR</strain>
    </source>
</reference>
<feature type="signal peptide" evidence="2">
    <location>
        <begin position="1"/>
        <end position="25"/>
    </location>
</feature>
<keyword evidence="2" id="KW-0732">Signal</keyword>
<keyword evidence="1" id="KW-0472">Membrane</keyword>
<dbReference type="AlphaFoldDB" id="A0AA43QYX6"/>
<keyword evidence="1" id="KW-0812">Transmembrane</keyword>
<protein>
    <submittedName>
        <fullName evidence="3">Uncharacterized protein</fullName>
    </submittedName>
</protein>
<evidence type="ECO:0000313" key="3">
    <source>
        <dbReference type="EMBL" id="MDI1493463.1"/>
    </source>
</evidence>
<proteinExistence type="predicted"/>
<gene>
    <name evidence="3" type="ORF">OHK93_005253</name>
</gene>
<evidence type="ECO:0000256" key="1">
    <source>
        <dbReference type="SAM" id="Phobius"/>
    </source>
</evidence>
<evidence type="ECO:0000313" key="4">
    <source>
        <dbReference type="Proteomes" id="UP001161017"/>
    </source>
</evidence>
<accession>A0AA43QYX6</accession>
<keyword evidence="4" id="KW-1185">Reference proteome</keyword>
<dbReference type="EMBL" id="JAPUFD010000026">
    <property type="protein sequence ID" value="MDI1493463.1"/>
    <property type="molecule type" value="Genomic_DNA"/>
</dbReference>
<feature type="transmembrane region" description="Helical" evidence="1">
    <location>
        <begin position="209"/>
        <end position="229"/>
    </location>
</feature>
<evidence type="ECO:0000256" key="2">
    <source>
        <dbReference type="SAM" id="SignalP"/>
    </source>
</evidence>
<keyword evidence="1" id="KW-1133">Transmembrane helix</keyword>
<comment type="caution">
    <text evidence="3">The sequence shown here is derived from an EMBL/GenBank/DDBJ whole genome shotgun (WGS) entry which is preliminary data.</text>
</comment>
<organism evidence="3 4">
    <name type="scientific">Ramalina farinacea</name>
    <dbReference type="NCBI Taxonomy" id="258253"/>
    <lineage>
        <taxon>Eukaryota</taxon>
        <taxon>Fungi</taxon>
        <taxon>Dikarya</taxon>
        <taxon>Ascomycota</taxon>
        <taxon>Pezizomycotina</taxon>
        <taxon>Lecanoromycetes</taxon>
        <taxon>OSLEUM clade</taxon>
        <taxon>Lecanoromycetidae</taxon>
        <taxon>Lecanorales</taxon>
        <taxon>Lecanorineae</taxon>
        <taxon>Ramalinaceae</taxon>
        <taxon>Ramalina</taxon>
    </lineage>
</organism>